<organism evidence="1 2">
    <name type="scientific">Olea europaea subsp. europaea</name>
    <dbReference type="NCBI Taxonomy" id="158383"/>
    <lineage>
        <taxon>Eukaryota</taxon>
        <taxon>Viridiplantae</taxon>
        <taxon>Streptophyta</taxon>
        <taxon>Embryophyta</taxon>
        <taxon>Tracheophyta</taxon>
        <taxon>Spermatophyta</taxon>
        <taxon>Magnoliopsida</taxon>
        <taxon>eudicotyledons</taxon>
        <taxon>Gunneridae</taxon>
        <taxon>Pentapetalae</taxon>
        <taxon>asterids</taxon>
        <taxon>lamiids</taxon>
        <taxon>Lamiales</taxon>
        <taxon>Oleaceae</taxon>
        <taxon>Oleeae</taxon>
        <taxon>Olea</taxon>
    </lineage>
</organism>
<dbReference type="PANTHER" id="PTHR31490:SF2">
    <property type="entry name" value="GLYCOSYL HYDROLASE FAMILY 10 PROTEIN"/>
    <property type="match status" value="1"/>
</dbReference>
<dbReference type="Gramene" id="OE9A047207T1">
    <property type="protein sequence ID" value="OE9A047207C1"/>
    <property type="gene ID" value="OE9A047207"/>
</dbReference>
<dbReference type="EMBL" id="CACTIH010009029">
    <property type="protein sequence ID" value="CAA3019686.1"/>
    <property type="molecule type" value="Genomic_DNA"/>
</dbReference>
<dbReference type="GO" id="GO:0005975">
    <property type="term" value="P:carbohydrate metabolic process"/>
    <property type="evidence" value="ECO:0007669"/>
    <property type="project" value="InterPro"/>
</dbReference>
<dbReference type="OrthoDB" id="1733515at2759"/>
<name>A0A8S0UP61_OLEEU</name>
<evidence type="ECO:0000313" key="1">
    <source>
        <dbReference type="EMBL" id="CAA3019686.1"/>
    </source>
</evidence>
<gene>
    <name evidence="1" type="ORF">OLEA9_A047207</name>
</gene>
<dbReference type="AlphaFoldDB" id="A0A8S0UP61"/>
<sequence length="104" mass="11834">MYLAQLVEEIHAHPAIHGIIFLGSMSPSGCWKMYFTDKNYSNLPTGDAVTNIIKVQRLEALLSATDVNGYFNTSLFHEDYEVKIHHSMGREFFQDSPIRSGDLR</sequence>
<evidence type="ECO:0000313" key="2">
    <source>
        <dbReference type="Proteomes" id="UP000594638"/>
    </source>
</evidence>
<dbReference type="GO" id="GO:0004553">
    <property type="term" value="F:hydrolase activity, hydrolyzing O-glycosyl compounds"/>
    <property type="evidence" value="ECO:0007669"/>
    <property type="project" value="InterPro"/>
</dbReference>
<comment type="caution">
    <text evidence="1">The sequence shown here is derived from an EMBL/GenBank/DDBJ whole genome shotgun (WGS) entry which is preliminary data.</text>
</comment>
<keyword evidence="2" id="KW-1185">Reference proteome</keyword>
<accession>A0A8S0UP61</accession>
<protein>
    <submittedName>
        <fullName evidence="1">Probable endo-1,4-beta-xylanase C</fullName>
    </submittedName>
</protein>
<dbReference type="Proteomes" id="UP000594638">
    <property type="component" value="Unassembled WGS sequence"/>
</dbReference>
<dbReference type="InterPro" id="IPR044846">
    <property type="entry name" value="GH10"/>
</dbReference>
<reference evidence="1 2" key="1">
    <citation type="submission" date="2019-12" db="EMBL/GenBank/DDBJ databases">
        <authorList>
            <person name="Alioto T."/>
            <person name="Alioto T."/>
            <person name="Gomez Garrido J."/>
        </authorList>
    </citation>
    <scope>NUCLEOTIDE SEQUENCE [LARGE SCALE GENOMIC DNA]</scope>
</reference>
<dbReference type="PANTHER" id="PTHR31490">
    <property type="entry name" value="GLYCOSYL HYDROLASE"/>
    <property type="match status" value="1"/>
</dbReference>
<proteinExistence type="predicted"/>